<dbReference type="PRINTS" id="PR01415">
    <property type="entry name" value="ANKYRIN"/>
</dbReference>
<dbReference type="SMART" id="SM00248">
    <property type="entry name" value="ANK"/>
    <property type="match status" value="11"/>
</dbReference>
<dbReference type="Ensembl" id="ENSECRT00000021064.1">
    <property type="protein sequence ID" value="ENSECRP00000020616.1"/>
    <property type="gene ID" value="ENSECRG00000013858.1"/>
</dbReference>
<evidence type="ECO:0000313" key="5">
    <source>
        <dbReference type="Proteomes" id="UP000694620"/>
    </source>
</evidence>
<keyword evidence="5" id="KW-1185">Reference proteome</keyword>
<reference evidence="4" key="1">
    <citation type="submission" date="2021-06" db="EMBL/GenBank/DDBJ databases">
        <authorList>
            <consortium name="Wellcome Sanger Institute Data Sharing"/>
        </authorList>
    </citation>
    <scope>NUCLEOTIDE SEQUENCE [LARGE SCALE GENOMIC DNA]</scope>
</reference>
<name>A0A8C4SQR8_ERPCA</name>
<evidence type="ECO:0000256" key="3">
    <source>
        <dbReference type="PROSITE-ProRule" id="PRU00023"/>
    </source>
</evidence>
<feature type="repeat" description="ANK" evidence="3">
    <location>
        <begin position="396"/>
        <end position="428"/>
    </location>
</feature>
<dbReference type="Pfam" id="PF13637">
    <property type="entry name" value="Ank_4"/>
    <property type="match status" value="1"/>
</dbReference>
<dbReference type="Gene3D" id="1.25.40.20">
    <property type="entry name" value="Ankyrin repeat-containing domain"/>
    <property type="match status" value="2"/>
</dbReference>
<dbReference type="PANTHER" id="PTHR24173">
    <property type="entry name" value="ANKYRIN REPEAT CONTAINING"/>
    <property type="match status" value="1"/>
</dbReference>
<keyword evidence="1" id="KW-0677">Repeat</keyword>
<feature type="repeat" description="ANK" evidence="3">
    <location>
        <begin position="366"/>
        <end position="395"/>
    </location>
</feature>
<gene>
    <name evidence="4" type="primary">ASB2</name>
    <name evidence="4" type="synonym">asb2a.1</name>
</gene>
<feature type="repeat" description="ANK" evidence="3">
    <location>
        <begin position="127"/>
        <end position="159"/>
    </location>
</feature>
<reference evidence="4" key="3">
    <citation type="submission" date="2025-09" db="UniProtKB">
        <authorList>
            <consortium name="Ensembl"/>
        </authorList>
    </citation>
    <scope>IDENTIFICATION</scope>
</reference>
<evidence type="ECO:0000256" key="2">
    <source>
        <dbReference type="ARBA" id="ARBA00023043"/>
    </source>
</evidence>
<feature type="repeat" description="ANK" evidence="3">
    <location>
        <begin position="259"/>
        <end position="291"/>
    </location>
</feature>
<organism evidence="4 5">
    <name type="scientific">Erpetoichthys calabaricus</name>
    <name type="common">Rope fish</name>
    <name type="synonym">Calamoichthys calabaricus</name>
    <dbReference type="NCBI Taxonomy" id="27687"/>
    <lineage>
        <taxon>Eukaryota</taxon>
        <taxon>Metazoa</taxon>
        <taxon>Chordata</taxon>
        <taxon>Craniata</taxon>
        <taxon>Vertebrata</taxon>
        <taxon>Euteleostomi</taxon>
        <taxon>Actinopterygii</taxon>
        <taxon>Polypteriformes</taxon>
        <taxon>Polypteridae</taxon>
        <taxon>Erpetoichthys</taxon>
    </lineage>
</organism>
<protein>
    <submittedName>
        <fullName evidence="4">Ankyrin repeat and SOCS box containing 2</fullName>
    </submittedName>
</protein>
<accession>A0A8C4SQR8</accession>
<dbReference type="PROSITE" id="PS50088">
    <property type="entry name" value="ANK_REPEAT"/>
    <property type="match status" value="7"/>
</dbReference>
<feature type="repeat" description="ANK" evidence="3">
    <location>
        <begin position="226"/>
        <end position="258"/>
    </location>
</feature>
<dbReference type="Pfam" id="PF12796">
    <property type="entry name" value="Ank_2"/>
    <property type="match status" value="3"/>
</dbReference>
<feature type="repeat" description="ANK" evidence="3">
    <location>
        <begin position="193"/>
        <end position="225"/>
    </location>
</feature>
<sequence>MTGAFSYRSYFSHFHSRPSHLRRYQPRPGDTSSKFTSGNGTRCIAWTRYDGSVYIVPEHEEPSPIVEAIMNGNDELLRSKLKSGENLLEKNEDGWIPLHECAYYGQLKCLKLLIKAYPGTIDVRTMNEETALYLATNRNHVDCVQLLLESGAEPDIANKARVTPIYKACERQNAEILKMLVKYNGDVNHRCNQGWTALHEAVSRNDLEIIEILVQAGAKISVSNIYGISPLFVAAQSGQLDALKFLIGHGADVNSQASDKATALYEACKNGHAHIVEYLLSENADANIPGKNGLLPIHIAAQCGHKETVCLLIPVTSRARIRRSGISPLHLAAERNRDETLEELIEAGYDVNSTLSYERSRMYEDRRSTPLYFAVSNNNIYATELLLKAGAHPNVDLINPLLVAIRQGCIKSMKLLLAHGANINAYIAAVPSTFPATIMFSMQYLSLLKFLLDQGCDALSCFTCEYGSGEHPPLQDISPREDFPQRNTKPKFVQFCEMVSTPKITRWAGPIIDLLLDYVGNVQLCSRLTEHLDSYEDWAVIKEKSSKC</sequence>
<dbReference type="PROSITE" id="PS50297">
    <property type="entry name" value="ANK_REP_REGION"/>
    <property type="match status" value="7"/>
</dbReference>
<evidence type="ECO:0000313" key="4">
    <source>
        <dbReference type="Ensembl" id="ENSECRP00000020616.1"/>
    </source>
</evidence>
<keyword evidence="2 3" id="KW-0040">ANK repeat</keyword>
<dbReference type="InterPro" id="IPR036770">
    <property type="entry name" value="Ankyrin_rpt-contain_sf"/>
</dbReference>
<dbReference type="InterPro" id="IPR002110">
    <property type="entry name" value="Ankyrin_rpt"/>
</dbReference>
<proteinExistence type="predicted"/>
<evidence type="ECO:0000256" key="1">
    <source>
        <dbReference type="ARBA" id="ARBA00022737"/>
    </source>
</evidence>
<reference evidence="4" key="2">
    <citation type="submission" date="2025-08" db="UniProtKB">
        <authorList>
            <consortium name="Ensembl"/>
        </authorList>
    </citation>
    <scope>IDENTIFICATION</scope>
</reference>
<dbReference type="GeneTree" id="ENSGT00940000155490"/>
<dbReference type="PANTHER" id="PTHR24173:SF33">
    <property type="entry name" value="ANKYRIN REPEAT AND SOCS BOX PROTEIN 2"/>
    <property type="match status" value="1"/>
</dbReference>
<dbReference type="SUPFAM" id="SSF48403">
    <property type="entry name" value="Ankyrin repeat"/>
    <property type="match status" value="1"/>
</dbReference>
<feature type="repeat" description="ANK" evidence="3">
    <location>
        <begin position="324"/>
        <end position="356"/>
    </location>
</feature>
<dbReference type="Proteomes" id="UP000694620">
    <property type="component" value="Chromosome 16"/>
</dbReference>
<dbReference type="AlphaFoldDB" id="A0A8C4SQR8"/>